<dbReference type="Proteomes" id="UP000584326">
    <property type="component" value="Unassembled WGS sequence"/>
</dbReference>
<dbReference type="GO" id="GO:0000978">
    <property type="term" value="F:RNA polymerase II cis-regulatory region sequence-specific DNA binding"/>
    <property type="evidence" value="ECO:0007669"/>
    <property type="project" value="TreeGrafter"/>
</dbReference>
<dbReference type="SMART" id="SM00355">
    <property type="entry name" value="ZnF_C2H2"/>
    <property type="match status" value="2"/>
</dbReference>
<sequence length="70" mass="7772">HAAEKPYECPACGKGFTRSSNRDAHQRTHGGARPHQCSQCGKSFGRRSELAKHRRLHGTERPGAERGKSF</sequence>
<dbReference type="InterPro" id="IPR036236">
    <property type="entry name" value="Znf_C2H2_sf"/>
</dbReference>
<gene>
    <name evidence="10" type="primary">Znf551_1</name>
    <name evidence="10" type="ORF">PODSTR_R13198</name>
</gene>
<dbReference type="PANTHER" id="PTHR23226:SF416">
    <property type="entry name" value="FI01424P"/>
    <property type="match status" value="1"/>
</dbReference>
<evidence type="ECO:0000256" key="2">
    <source>
        <dbReference type="ARBA" id="ARBA00022723"/>
    </source>
</evidence>
<evidence type="ECO:0000256" key="8">
    <source>
        <dbReference type="SAM" id="MobiDB-lite"/>
    </source>
</evidence>
<comment type="subcellular location">
    <subcellularLocation>
        <location evidence="1">Nucleus</location>
    </subcellularLocation>
</comment>
<name>A0A7L4HEX2_PODST</name>
<dbReference type="PROSITE" id="PS00028">
    <property type="entry name" value="ZINC_FINGER_C2H2_1"/>
    <property type="match status" value="2"/>
</dbReference>
<reference evidence="10 11" key="1">
    <citation type="submission" date="2020-02" db="EMBL/GenBank/DDBJ databases">
        <title>Bird 10,000 Genomes (B10K) Project - Family phase.</title>
        <authorList>
            <person name="Zhang G."/>
        </authorList>
    </citation>
    <scope>NUCLEOTIDE SEQUENCE [LARGE SCALE GENOMIC DNA]</scope>
    <source>
        <strain evidence="10">B10K-DU-001-40</strain>
        <tissue evidence="10">Muscle</tissue>
    </source>
</reference>
<evidence type="ECO:0000256" key="1">
    <source>
        <dbReference type="ARBA" id="ARBA00004123"/>
    </source>
</evidence>
<dbReference type="GO" id="GO:0005634">
    <property type="term" value="C:nucleus"/>
    <property type="evidence" value="ECO:0007669"/>
    <property type="project" value="UniProtKB-SubCell"/>
</dbReference>
<keyword evidence="5" id="KW-0862">Zinc</keyword>
<feature type="region of interest" description="Disordered" evidence="8">
    <location>
        <begin position="15"/>
        <end position="70"/>
    </location>
</feature>
<feature type="non-terminal residue" evidence="10">
    <location>
        <position position="1"/>
    </location>
</feature>
<evidence type="ECO:0000313" key="11">
    <source>
        <dbReference type="Proteomes" id="UP000584326"/>
    </source>
</evidence>
<evidence type="ECO:0000259" key="9">
    <source>
        <dbReference type="PROSITE" id="PS50157"/>
    </source>
</evidence>
<dbReference type="AlphaFoldDB" id="A0A7L4HEX2"/>
<dbReference type="GO" id="GO:0000981">
    <property type="term" value="F:DNA-binding transcription factor activity, RNA polymerase II-specific"/>
    <property type="evidence" value="ECO:0007669"/>
    <property type="project" value="TreeGrafter"/>
</dbReference>
<evidence type="ECO:0000256" key="3">
    <source>
        <dbReference type="ARBA" id="ARBA00022737"/>
    </source>
</evidence>
<keyword evidence="4 7" id="KW-0863">Zinc-finger</keyword>
<evidence type="ECO:0000256" key="6">
    <source>
        <dbReference type="ARBA" id="ARBA00023242"/>
    </source>
</evidence>
<dbReference type="PROSITE" id="PS50157">
    <property type="entry name" value="ZINC_FINGER_C2H2_2"/>
    <property type="match status" value="2"/>
</dbReference>
<dbReference type="Pfam" id="PF00096">
    <property type="entry name" value="zf-C2H2"/>
    <property type="match status" value="2"/>
</dbReference>
<evidence type="ECO:0000256" key="7">
    <source>
        <dbReference type="PROSITE-ProRule" id="PRU00042"/>
    </source>
</evidence>
<dbReference type="GO" id="GO:0008270">
    <property type="term" value="F:zinc ion binding"/>
    <property type="evidence" value="ECO:0007669"/>
    <property type="project" value="UniProtKB-KW"/>
</dbReference>
<feature type="domain" description="C2H2-type" evidence="9">
    <location>
        <begin position="7"/>
        <end position="34"/>
    </location>
</feature>
<organism evidence="10 11">
    <name type="scientific">Podargus strigoides</name>
    <name type="common">Tawny frogmouth</name>
    <name type="synonym">Caprimulgus strigoides</name>
    <dbReference type="NCBI Taxonomy" id="8905"/>
    <lineage>
        <taxon>Eukaryota</taxon>
        <taxon>Metazoa</taxon>
        <taxon>Chordata</taxon>
        <taxon>Craniata</taxon>
        <taxon>Vertebrata</taxon>
        <taxon>Euteleostomi</taxon>
        <taxon>Archelosauria</taxon>
        <taxon>Archosauria</taxon>
        <taxon>Dinosauria</taxon>
        <taxon>Saurischia</taxon>
        <taxon>Theropoda</taxon>
        <taxon>Coelurosauria</taxon>
        <taxon>Aves</taxon>
        <taxon>Neognathae</taxon>
        <taxon>Neoaves</taxon>
        <taxon>Strisores</taxon>
        <taxon>Caprimulgiformes</taxon>
        <taxon>Podargidae</taxon>
        <taxon>Podargus</taxon>
    </lineage>
</organism>
<feature type="compositionally biased region" description="Basic and acidic residues" evidence="8">
    <location>
        <begin position="46"/>
        <end position="70"/>
    </location>
</feature>
<evidence type="ECO:0000256" key="5">
    <source>
        <dbReference type="ARBA" id="ARBA00022833"/>
    </source>
</evidence>
<dbReference type="PANTHER" id="PTHR23226">
    <property type="entry name" value="ZINC FINGER AND SCAN DOMAIN-CONTAINING"/>
    <property type="match status" value="1"/>
</dbReference>
<keyword evidence="6" id="KW-0539">Nucleus</keyword>
<dbReference type="OrthoDB" id="8922241at2759"/>
<feature type="domain" description="C2H2-type" evidence="9">
    <location>
        <begin position="35"/>
        <end position="62"/>
    </location>
</feature>
<dbReference type="Gene3D" id="3.30.160.60">
    <property type="entry name" value="Classic Zinc Finger"/>
    <property type="match status" value="2"/>
</dbReference>
<proteinExistence type="predicted"/>
<keyword evidence="11" id="KW-1185">Reference proteome</keyword>
<dbReference type="InterPro" id="IPR013087">
    <property type="entry name" value="Znf_C2H2_type"/>
</dbReference>
<dbReference type="FunFam" id="3.30.160.60:FF:002261">
    <property type="entry name" value="zinc finger protein 236 isoform X7"/>
    <property type="match status" value="1"/>
</dbReference>
<dbReference type="SUPFAM" id="SSF57667">
    <property type="entry name" value="beta-beta-alpha zinc fingers"/>
    <property type="match status" value="1"/>
</dbReference>
<comment type="caution">
    <text evidence="10">The sequence shown here is derived from an EMBL/GenBank/DDBJ whole genome shotgun (WGS) entry which is preliminary data.</text>
</comment>
<keyword evidence="3" id="KW-0677">Repeat</keyword>
<keyword evidence="2" id="KW-0479">Metal-binding</keyword>
<feature type="non-terminal residue" evidence="10">
    <location>
        <position position="70"/>
    </location>
</feature>
<dbReference type="EMBL" id="VZTK01047400">
    <property type="protein sequence ID" value="NXX23885.1"/>
    <property type="molecule type" value="Genomic_DNA"/>
</dbReference>
<protein>
    <submittedName>
        <fullName evidence="10">ZN551 protein</fullName>
    </submittedName>
</protein>
<dbReference type="FunFam" id="3.30.160.60:FF:003117">
    <property type="entry name" value="Si:ch73-120g24.4"/>
    <property type="match status" value="1"/>
</dbReference>
<evidence type="ECO:0000256" key="4">
    <source>
        <dbReference type="ARBA" id="ARBA00022771"/>
    </source>
</evidence>
<evidence type="ECO:0000313" key="10">
    <source>
        <dbReference type="EMBL" id="NXX23885.1"/>
    </source>
</evidence>
<accession>A0A7L4HEX2</accession>